<comment type="similarity">
    <text evidence="1">Belongs to the DprA/Smf family.</text>
</comment>
<dbReference type="InterPro" id="IPR057666">
    <property type="entry name" value="DrpA_SLOG"/>
</dbReference>
<dbReference type="Pfam" id="PF02481">
    <property type="entry name" value="DNA_processg_A"/>
    <property type="match status" value="1"/>
</dbReference>
<protein>
    <submittedName>
        <fullName evidence="3">DNA processing protein DprA</fullName>
    </submittedName>
</protein>
<sequence>MTMNNIELPYEVRTAWCHAALVLSKKLAIGSTQANDELRKLLKEFGTLENIYQYFFSMVPVDADVEKEVNKAFSKVDFNFNVITCMDDNYPHSMNNVKGTPPVLYCQGDTSIFDLEKSIAFVGTRELNEPAHILSARNAIKRISLAGYEVIVSGLASGSDTLGHRSAIENGMKTIAVLGTPLNMYYPKENKELQMEIARNHLVVTEYPIGIRSFGAFFANRNLTTVTLSNMGIIVARAGDKSGTQHAIRHCVNQGKPVYILENNVFESEYKWVIKYKDKIKLIRDK</sequence>
<comment type="caution">
    <text evidence="3">The sequence shown here is derived from an EMBL/GenBank/DDBJ whole genome shotgun (WGS) entry which is preliminary data.</text>
</comment>
<dbReference type="EMBL" id="NCTU01000005">
    <property type="protein sequence ID" value="PUW04486.1"/>
    <property type="molecule type" value="Genomic_DNA"/>
</dbReference>
<dbReference type="PANTHER" id="PTHR43022">
    <property type="entry name" value="PROTEIN SMF"/>
    <property type="match status" value="1"/>
</dbReference>
<evidence type="ECO:0000256" key="1">
    <source>
        <dbReference type="ARBA" id="ARBA00006525"/>
    </source>
</evidence>
<dbReference type="GO" id="GO:0009294">
    <property type="term" value="P:DNA-mediated transformation"/>
    <property type="evidence" value="ECO:0007669"/>
    <property type="project" value="InterPro"/>
</dbReference>
<dbReference type="PANTHER" id="PTHR43022:SF1">
    <property type="entry name" value="PROTEIN SMF"/>
    <property type="match status" value="1"/>
</dbReference>
<gene>
    <name evidence="3" type="ORF">B7T07_11570</name>
</gene>
<accession>A0AA45C0G6</accession>
<organism evidence="3 4">
    <name type="scientific">Cronobacter sakazakii</name>
    <name type="common">Enterobacter sakazakii</name>
    <dbReference type="NCBI Taxonomy" id="28141"/>
    <lineage>
        <taxon>Bacteria</taxon>
        <taxon>Pseudomonadati</taxon>
        <taxon>Pseudomonadota</taxon>
        <taxon>Gammaproteobacteria</taxon>
        <taxon>Enterobacterales</taxon>
        <taxon>Enterobacteriaceae</taxon>
        <taxon>Cronobacter</taxon>
    </lineage>
</organism>
<name>A0AA45C0G6_CROSK</name>
<evidence type="ECO:0000259" key="2">
    <source>
        <dbReference type="Pfam" id="PF02481"/>
    </source>
</evidence>
<dbReference type="AlphaFoldDB" id="A0AA45C0G6"/>
<dbReference type="InterPro" id="IPR003488">
    <property type="entry name" value="DprA"/>
</dbReference>
<evidence type="ECO:0000313" key="4">
    <source>
        <dbReference type="Proteomes" id="UP000244856"/>
    </source>
</evidence>
<feature type="domain" description="Smf/DprA SLOG" evidence="2">
    <location>
        <begin position="82"/>
        <end position="269"/>
    </location>
</feature>
<dbReference type="SUPFAM" id="SSF102405">
    <property type="entry name" value="MCP/YpsA-like"/>
    <property type="match status" value="1"/>
</dbReference>
<dbReference type="Gene3D" id="3.40.50.450">
    <property type="match status" value="1"/>
</dbReference>
<reference evidence="3 4" key="1">
    <citation type="submission" date="2017-04" db="EMBL/GenBank/DDBJ databases">
        <title>Cronobacter sakazakii, ST83 Lineage Isolates.</title>
        <authorList>
            <person name="Chase H."/>
            <person name="Tall B."/>
            <person name="Gopinath G."/>
            <person name="Lehner A."/>
        </authorList>
    </citation>
    <scope>NUCLEOTIDE SEQUENCE [LARGE SCALE GENOMIC DNA]</scope>
    <source>
        <strain evidence="3 4">MOD1_Comp15</strain>
    </source>
</reference>
<evidence type="ECO:0000313" key="3">
    <source>
        <dbReference type="EMBL" id="PUW04486.1"/>
    </source>
</evidence>
<proteinExistence type="inferred from homology"/>
<dbReference type="Proteomes" id="UP000244856">
    <property type="component" value="Unassembled WGS sequence"/>
</dbReference>